<dbReference type="Gene3D" id="2.120.10.30">
    <property type="entry name" value="TolB, C-terminal domain"/>
    <property type="match status" value="1"/>
</dbReference>
<dbReference type="EMBL" id="JAQQWI010000002">
    <property type="protein sequence ID" value="KAK8037237.1"/>
    <property type="molecule type" value="Genomic_DNA"/>
</dbReference>
<reference evidence="2 3" key="1">
    <citation type="submission" date="2023-01" db="EMBL/GenBank/DDBJ databases">
        <title>Analysis of 21 Apiospora genomes using comparative genomics revels a genus with tremendous synthesis potential of carbohydrate active enzymes and secondary metabolites.</title>
        <authorList>
            <person name="Sorensen T."/>
        </authorList>
    </citation>
    <scope>NUCLEOTIDE SEQUENCE [LARGE SCALE GENOMIC DNA]</scope>
    <source>
        <strain evidence="2 3">CBS 20057</strain>
    </source>
</reference>
<sequence>MGALTSFSLGVLAVVLASLYQSNVHTVLYTGTRLFFGVGHTLEPLSAFPYKCRRIEDERLQACEDMWLSEGTRQLFLACSEPNGRMQWAPNVAEYNASGRSLTGHVTVLNIDEPEGAGFTTRVLETPGYSGTHGDGVLNVLGMSGSDDPDAGVRLWLIDVKPSVDPATGRVLEDQSASGGNQTVEVFRTIGGRKATGLEHLETFSHPLIMTPNRVAAVGDETNAFWVVNDHGHSKNQWVRGILAFFFSQGSVAHCTSSNIDSDSRPDCHAAIPSGLAFPNGLVRNRHDGRLYVPSSLLGTVDIYEPARNGSLRHVKADTVDVGYSIDNLMVDRDGDVWAPVFPVAKDIGAVLNDPFGEHGVAAAAMRIRKGKGPDGGWEVEKVLEDGLGEVLPMSTSVVHDAATGRLFFSGVVSPFIAVCDRE</sequence>
<evidence type="ECO:0000313" key="3">
    <source>
        <dbReference type="Proteomes" id="UP001396898"/>
    </source>
</evidence>
<protein>
    <recommendedName>
        <fullName evidence="4">Serum paraoxonase/arylesterase</fullName>
    </recommendedName>
</protein>
<proteinExistence type="predicted"/>
<gene>
    <name evidence="2" type="ORF">PG991_000583</name>
</gene>
<accession>A0ABR1SSQ5</accession>
<feature type="signal peptide" evidence="1">
    <location>
        <begin position="1"/>
        <end position="17"/>
    </location>
</feature>
<organism evidence="2 3">
    <name type="scientific">Apiospora marii</name>
    <dbReference type="NCBI Taxonomy" id="335849"/>
    <lineage>
        <taxon>Eukaryota</taxon>
        <taxon>Fungi</taxon>
        <taxon>Dikarya</taxon>
        <taxon>Ascomycota</taxon>
        <taxon>Pezizomycotina</taxon>
        <taxon>Sordariomycetes</taxon>
        <taxon>Xylariomycetidae</taxon>
        <taxon>Amphisphaeriales</taxon>
        <taxon>Apiosporaceae</taxon>
        <taxon>Apiospora</taxon>
    </lineage>
</organism>
<evidence type="ECO:0000256" key="1">
    <source>
        <dbReference type="SAM" id="SignalP"/>
    </source>
</evidence>
<dbReference type="InterPro" id="IPR051288">
    <property type="entry name" value="Serum_paraoxonase/arylesterase"/>
</dbReference>
<keyword evidence="3" id="KW-1185">Reference proteome</keyword>
<comment type="caution">
    <text evidence="2">The sequence shown here is derived from an EMBL/GenBank/DDBJ whole genome shotgun (WGS) entry which is preliminary data.</text>
</comment>
<evidence type="ECO:0000313" key="2">
    <source>
        <dbReference type="EMBL" id="KAK8037237.1"/>
    </source>
</evidence>
<dbReference type="SUPFAM" id="SSF63829">
    <property type="entry name" value="Calcium-dependent phosphotriesterase"/>
    <property type="match status" value="1"/>
</dbReference>
<name>A0ABR1SSQ5_9PEZI</name>
<feature type="chain" id="PRO_5047403639" description="Serum paraoxonase/arylesterase" evidence="1">
    <location>
        <begin position="18"/>
        <end position="423"/>
    </location>
</feature>
<evidence type="ECO:0008006" key="4">
    <source>
        <dbReference type="Google" id="ProtNLM"/>
    </source>
</evidence>
<keyword evidence="1" id="KW-0732">Signal</keyword>
<dbReference type="InterPro" id="IPR011042">
    <property type="entry name" value="6-blade_b-propeller_TolB-like"/>
</dbReference>
<dbReference type="Proteomes" id="UP001396898">
    <property type="component" value="Unassembled WGS sequence"/>
</dbReference>
<dbReference type="PANTHER" id="PTHR11799">
    <property type="entry name" value="PARAOXONASE"/>
    <property type="match status" value="1"/>
</dbReference>
<dbReference type="PANTHER" id="PTHR11799:SF20">
    <property type="entry name" value="SMP-30_GLUCONOLACTONASE_LRE-LIKE REGION DOMAIN-CONTAINING PROTEIN"/>
    <property type="match status" value="1"/>
</dbReference>